<protein>
    <submittedName>
        <fullName evidence="1">Uncharacterized protein</fullName>
    </submittedName>
</protein>
<gene>
    <name evidence="1" type="ORF">HAX54_017020</name>
</gene>
<sequence>MTSKTSGSSQVLRALIADVLHHIIVRPRLMVLVDLLNQQSVPVQHRLHLLESVREVVPHLGVAFLHIEVSVYVPYVGFNGRAISAAPAPAIVSRCSGEGLSFG</sequence>
<reference evidence="1 2" key="1">
    <citation type="journal article" date="2021" name="BMC Genomics">
        <title>Datura genome reveals duplications of psychoactive alkaloid biosynthetic genes and high mutation rate following tissue culture.</title>
        <authorList>
            <person name="Rajewski A."/>
            <person name="Carter-House D."/>
            <person name="Stajich J."/>
            <person name="Litt A."/>
        </authorList>
    </citation>
    <scope>NUCLEOTIDE SEQUENCE [LARGE SCALE GENOMIC DNA]</scope>
    <source>
        <strain evidence="1">AR-01</strain>
    </source>
</reference>
<comment type="caution">
    <text evidence="1">The sequence shown here is derived from an EMBL/GenBank/DDBJ whole genome shotgun (WGS) entry which is preliminary data.</text>
</comment>
<dbReference type="Proteomes" id="UP000823775">
    <property type="component" value="Unassembled WGS sequence"/>
</dbReference>
<dbReference type="EMBL" id="JACEIK010000211">
    <property type="protein sequence ID" value="MCD7452481.1"/>
    <property type="molecule type" value="Genomic_DNA"/>
</dbReference>
<evidence type="ECO:0000313" key="2">
    <source>
        <dbReference type="Proteomes" id="UP000823775"/>
    </source>
</evidence>
<organism evidence="1 2">
    <name type="scientific">Datura stramonium</name>
    <name type="common">Jimsonweed</name>
    <name type="synonym">Common thornapple</name>
    <dbReference type="NCBI Taxonomy" id="4076"/>
    <lineage>
        <taxon>Eukaryota</taxon>
        <taxon>Viridiplantae</taxon>
        <taxon>Streptophyta</taxon>
        <taxon>Embryophyta</taxon>
        <taxon>Tracheophyta</taxon>
        <taxon>Spermatophyta</taxon>
        <taxon>Magnoliopsida</taxon>
        <taxon>eudicotyledons</taxon>
        <taxon>Gunneridae</taxon>
        <taxon>Pentapetalae</taxon>
        <taxon>asterids</taxon>
        <taxon>lamiids</taxon>
        <taxon>Solanales</taxon>
        <taxon>Solanaceae</taxon>
        <taxon>Solanoideae</taxon>
        <taxon>Datureae</taxon>
        <taxon>Datura</taxon>
    </lineage>
</organism>
<proteinExistence type="predicted"/>
<keyword evidence="2" id="KW-1185">Reference proteome</keyword>
<accession>A0ABS8S0C2</accession>
<name>A0ABS8S0C2_DATST</name>
<evidence type="ECO:0000313" key="1">
    <source>
        <dbReference type="EMBL" id="MCD7452481.1"/>
    </source>
</evidence>